<evidence type="ECO:0000313" key="1">
    <source>
        <dbReference type="EMBL" id="PWJ13247.1"/>
    </source>
</evidence>
<dbReference type="EMBL" id="QGDJ01000014">
    <property type="protein sequence ID" value="PWJ13247.1"/>
    <property type="molecule type" value="Genomic_DNA"/>
</dbReference>
<protein>
    <submittedName>
        <fullName evidence="2">Uncharacterized protein</fullName>
    </submittedName>
</protein>
<sequence>MDATSVWQSPAGGVWEDLTNWSGNRLSTAEDVVAIVLLDGGKARLRTEAEVAWLRLDGGLRVTNGSLTTTDLEDARGALILDGGGLAHATVTGRNGFSVEFEGFSIVLRDVTSEVDATAGRRTEIDMLYVEDSMSRRV</sequence>
<accession>A0A2Y9C8X1</accession>
<evidence type="ECO:0000313" key="3">
    <source>
        <dbReference type="Proteomes" id="UP000245839"/>
    </source>
</evidence>
<reference evidence="1 3" key="2">
    <citation type="submission" date="2018-03" db="EMBL/GenBank/DDBJ databases">
        <title>Genomic Encyclopedia of Archaeal and Bacterial Type Strains, Phase II (KMG-II): from individual species to whole genera.</title>
        <authorList>
            <person name="Goeker M."/>
        </authorList>
    </citation>
    <scope>NUCLEOTIDE SEQUENCE [LARGE SCALE GENOMIC DNA]</scope>
    <source>
        <strain evidence="1 3">DSM 25227</strain>
    </source>
</reference>
<organism evidence="2 4">
    <name type="scientific">Jannaschia seohaensis</name>
    <dbReference type="NCBI Taxonomy" id="475081"/>
    <lineage>
        <taxon>Bacteria</taxon>
        <taxon>Pseudomonadati</taxon>
        <taxon>Pseudomonadota</taxon>
        <taxon>Alphaproteobacteria</taxon>
        <taxon>Rhodobacterales</taxon>
        <taxon>Roseobacteraceae</taxon>
        <taxon>Jannaschia</taxon>
    </lineage>
</organism>
<name>A0A2Y9C8X1_9RHOB</name>
<gene>
    <name evidence="1" type="ORF">BCF38_1149</name>
    <name evidence="2" type="ORF">SAMN05421539_1149</name>
</gene>
<dbReference type="RefSeq" id="WP_109565943.1">
    <property type="nucleotide sequence ID" value="NZ_QGDJ01000014.1"/>
</dbReference>
<reference evidence="2 4" key="1">
    <citation type="submission" date="2016-10" db="EMBL/GenBank/DDBJ databases">
        <authorList>
            <person name="Cai Z."/>
        </authorList>
    </citation>
    <scope>NUCLEOTIDE SEQUENCE [LARGE SCALE GENOMIC DNA]</scope>
    <source>
        <strain evidence="2 4">DSM 25227</strain>
    </source>
</reference>
<keyword evidence="3" id="KW-1185">Reference proteome</keyword>
<evidence type="ECO:0000313" key="2">
    <source>
        <dbReference type="EMBL" id="SSA50573.1"/>
    </source>
</evidence>
<dbReference type="Proteomes" id="UP000251571">
    <property type="component" value="Unassembled WGS sequence"/>
</dbReference>
<dbReference type="Proteomes" id="UP000245839">
    <property type="component" value="Unassembled WGS sequence"/>
</dbReference>
<proteinExistence type="predicted"/>
<evidence type="ECO:0000313" key="4">
    <source>
        <dbReference type="Proteomes" id="UP000251571"/>
    </source>
</evidence>
<dbReference type="EMBL" id="UETC01000014">
    <property type="protein sequence ID" value="SSA50573.1"/>
    <property type="molecule type" value="Genomic_DNA"/>
</dbReference>
<dbReference type="AlphaFoldDB" id="A0A2Y9C8X1"/>